<dbReference type="Proteomes" id="UP000236723">
    <property type="component" value="Unassembled WGS sequence"/>
</dbReference>
<dbReference type="SMART" id="SM00855">
    <property type="entry name" value="PGAM"/>
    <property type="match status" value="1"/>
</dbReference>
<evidence type="ECO:0000313" key="2">
    <source>
        <dbReference type="Proteomes" id="UP000236723"/>
    </source>
</evidence>
<dbReference type="PANTHER" id="PTHR47623:SF1">
    <property type="entry name" value="OS09G0287300 PROTEIN"/>
    <property type="match status" value="1"/>
</dbReference>
<evidence type="ECO:0000313" key="1">
    <source>
        <dbReference type="EMBL" id="SEG71334.1"/>
    </source>
</evidence>
<dbReference type="InterPro" id="IPR013078">
    <property type="entry name" value="His_Pase_superF_clade-1"/>
</dbReference>
<name>A0A1H6CEE8_9ACTN</name>
<dbReference type="CDD" id="cd07067">
    <property type="entry name" value="HP_PGM_like"/>
    <property type="match status" value="1"/>
</dbReference>
<dbReference type="Gene3D" id="3.40.50.1240">
    <property type="entry name" value="Phosphoglycerate mutase-like"/>
    <property type="match status" value="1"/>
</dbReference>
<dbReference type="OrthoDB" id="9810154at2"/>
<dbReference type="InterPro" id="IPR029033">
    <property type="entry name" value="His_PPase_superfam"/>
</dbReference>
<gene>
    <name evidence="1" type="ORF">SAMN04489712_109261</name>
</gene>
<dbReference type="EMBL" id="FNVO01000009">
    <property type="protein sequence ID" value="SEG71334.1"/>
    <property type="molecule type" value="Genomic_DNA"/>
</dbReference>
<dbReference type="RefSeq" id="WP_103939684.1">
    <property type="nucleotide sequence ID" value="NZ_FNVO01000009.1"/>
</dbReference>
<sequence length="155" mass="16856">MPTLIVLRHAKAAEGLGLADIDRPLAGRGRRDAAATGDWLRENDLVPDLVLCSTALRTRETLEGLALPSPVEFEPGIYDNHVDVLLSLVQAVDDEVDRLLLIGHNPSVHGLVHELTNQAPREFPTCALAVIELSGGWYDTWSGTGTLALYRTPKD</sequence>
<dbReference type="Pfam" id="PF00300">
    <property type="entry name" value="His_Phos_1"/>
    <property type="match status" value="1"/>
</dbReference>
<keyword evidence="2" id="KW-1185">Reference proteome</keyword>
<dbReference type="SUPFAM" id="SSF53254">
    <property type="entry name" value="Phosphoglycerate mutase-like"/>
    <property type="match status" value="1"/>
</dbReference>
<dbReference type="AlphaFoldDB" id="A0A1H6CEE8"/>
<reference evidence="2" key="1">
    <citation type="submission" date="2016-10" db="EMBL/GenBank/DDBJ databases">
        <authorList>
            <person name="Varghese N."/>
            <person name="Submissions S."/>
        </authorList>
    </citation>
    <scope>NUCLEOTIDE SEQUENCE [LARGE SCALE GENOMIC DNA]</scope>
    <source>
        <strain evidence="2">DSM 43163</strain>
    </source>
</reference>
<proteinExistence type="predicted"/>
<organism evidence="1 2">
    <name type="scientific">Thermomonospora echinospora</name>
    <dbReference type="NCBI Taxonomy" id="1992"/>
    <lineage>
        <taxon>Bacteria</taxon>
        <taxon>Bacillati</taxon>
        <taxon>Actinomycetota</taxon>
        <taxon>Actinomycetes</taxon>
        <taxon>Streptosporangiales</taxon>
        <taxon>Thermomonosporaceae</taxon>
        <taxon>Thermomonospora</taxon>
    </lineage>
</organism>
<protein>
    <submittedName>
        <fullName evidence="1">Phosphohistidine phosphatase</fullName>
    </submittedName>
</protein>
<dbReference type="PANTHER" id="PTHR47623">
    <property type="entry name" value="OS09G0287300 PROTEIN"/>
    <property type="match status" value="1"/>
</dbReference>
<accession>A0A1H6CEE8</accession>